<keyword evidence="5" id="KW-0408">Iron</keyword>
<evidence type="ECO:0000256" key="1">
    <source>
        <dbReference type="ARBA" id="ARBA00022485"/>
    </source>
</evidence>
<evidence type="ECO:0000313" key="11">
    <source>
        <dbReference type="Proteomes" id="UP000273982"/>
    </source>
</evidence>
<keyword evidence="1" id="KW-0004">4Fe-4S</keyword>
<sequence>MAPSSTPETRAALRALLDWYVESGVDLGLDETPHDRYADSARAAVAQRPQALDTRAPPIPLQPQGADPPRRAAAPIAAPDEAVRAAEQEASSARDLDELAARLADFPHAPFRDMAQHFLFGAGAPAARLMAFDAAPGVTEETSGEAFSGLSAKLLDNMLAAIGFDRSSAALAYVSPWRPPGDRALSPHEAAIFAPFARRRVELARPDVLLIFGEAPARIMLTTNEPVGKLRGKAFEARCGAHVARAFVFSSLEAMLKSAALKPAAWRDLRRVAAALQEHC</sequence>
<dbReference type="GO" id="GO:0046872">
    <property type="term" value="F:metal ion binding"/>
    <property type="evidence" value="ECO:0007669"/>
    <property type="project" value="UniProtKB-KW"/>
</dbReference>
<dbReference type="Proteomes" id="UP000273982">
    <property type="component" value="Chromosome"/>
</dbReference>
<keyword evidence="4" id="KW-0378">Hydrolase</keyword>
<evidence type="ECO:0000313" key="10">
    <source>
        <dbReference type="EMBL" id="AZG77769.1"/>
    </source>
</evidence>
<dbReference type="GO" id="GO:0051539">
    <property type="term" value="F:4 iron, 4 sulfur cluster binding"/>
    <property type="evidence" value="ECO:0007669"/>
    <property type="project" value="UniProtKB-KW"/>
</dbReference>
<dbReference type="SMART" id="SM00987">
    <property type="entry name" value="UreE_C"/>
    <property type="match status" value="1"/>
</dbReference>
<dbReference type="Gene3D" id="3.40.470.10">
    <property type="entry name" value="Uracil-DNA glycosylase-like domain"/>
    <property type="match status" value="1"/>
</dbReference>
<dbReference type="KEGG" id="mros:EHO51_14110"/>
<accession>A0A3G8M6Z4</accession>
<dbReference type="SMART" id="SM00986">
    <property type="entry name" value="UDG"/>
    <property type="match status" value="1"/>
</dbReference>
<evidence type="ECO:0000256" key="8">
    <source>
        <dbReference type="SAM" id="MobiDB-lite"/>
    </source>
</evidence>
<dbReference type="InterPro" id="IPR036895">
    <property type="entry name" value="Uracil-DNA_glycosylase-like_sf"/>
</dbReference>
<reference evidence="10 11" key="1">
    <citation type="submission" date="2018-11" db="EMBL/GenBank/DDBJ databases">
        <title>Genome squencing of methanotrophic bacteria isolated from alkaline groundwater in Korea.</title>
        <authorList>
            <person name="Nguyen L.N."/>
        </authorList>
    </citation>
    <scope>NUCLEOTIDE SEQUENCE [LARGE SCALE GENOMIC DNA]</scope>
    <source>
        <strain evidence="10 11">GW6</strain>
    </source>
</reference>
<evidence type="ECO:0000256" key="3">
    <source>
        <dbReference type="ARBA" id="ARBA00022763"/>
    </source>
</evidence>
<keyword evidence="2" id="KW-0479">Metal-binding</keyword>
<dbReference type="PANTHER" id="PTHR33693">
    <property type="entry name" value="TYPE-5 URACIL-DNA GLYCOSYLASE"/>
    <property type="match status" value="1"/>
</dbReference>
<gene>
    <name evidence="10" type="ORF">EHO51_14110</name>
</gene>
<evidence type="ECO:0000256" key="5">
    <source>
        <dbReference type="ARBA" id="ARBA00023004"/>
    </source>
</evidence>
<evidence type="ECO:0000256" key="2">
    <source>
        <dbReference type="ARBA" id="ARBA00022723"/>
    </source>
</evidence>
<proteinExistence type="predicted"/>
<dbReference type="CDD" id="cd10030">
    <property type="entry name" value="UDG-F4_TTUDGA_SPO1dp_like"/>
    <property type="match status" value="1"/>
</dbReference>
<organism evidence="10 11">
    <name type="scientific">Methylocystis rosea</name>
    <dbReference type="NCBI Taxonomy" id="173366"/>
    <lineage>
        <taxon>Bacteria</taxon>
        <taxon>Pseudomonadati</taxon>
        <taxon>Pseudomonadota</taxon>
        <taxon>Alphaproteobacteria</taxon>
        <taxon>Hyphomicrobiales</taxon>
        <taxon>Methylocystaceae</taxon>
        <taxon>Methylocystis</taxon>
    </lineage>
</organism>
<protein>
    <submittedName>
        <fullName evidence="10">Uracil-DNA glycosylase</fullName>
    </submittedName>
</protein>
<feature type="domain" description="Uracil-DNA glycosylase-like" evidence="9">
    <location>
        <begin position="120"/>
        <end position="270"/>
    </location>
</feature>
<evidence type="ECO:0000256" key="4">
    <source>
        <dbReference type="ARBA" id="ARBA00022801"/>
    </source>
</evidence>
<dbReference type="InterPro" id="IPR005122">
    <property type="entry name" value="Uracil-DNA_glycosylase-like"/>
</dbReference>
<keyword evidence="6" id="KW-0411">Iron-sulfur</keyword>
<dbReference type="EMBL" id="CP034086">
    <property type="protein sequence ID" value="AZG77769.1"/>
    <property type="molecule type" value="Genomic_DNA"/>
</dbReference>
<dbReference type="GO" id="GO:0006281">
    <property type="term" value="P:DNA repair"/>
    <property type="evidence" value="ECO:0007669"/>
    <property type="project" value="UniProtKB-KW"/>
</dbReference>
<feature type="region of interest" description="Disordered" evidence="8">
    <location>
        <begin position="39"/>
        <end position="75"/>
    </location>
</feature>
<dbReference type="Pfam" id="PF03167">
    <property type="entry name" value="UDG"/>
    <property type="match status" value="1"/>
</dbReference>
<dbReference type="PANTHER" id="PTHR33693:SF1">
    <property type="entry name" value="TYPE-4 URACIL-DNA GLYCOSYLASE"/>
    <property type="match status" value="1"/>
</dbReference>
<evidence type="ECO:0000256" key="7">
    <source>
        <dbReference type="ARBA" id="ARBA00023204"/>
    </source>
</evidence>
<evidence type="ECO:0000256" key="6">
    <source>
        <dbReference type="ARBA" id="ARBA00023014"/>
    </source>
</evidence>
<dbReference type="InterPro" id="IPR051536">
    <property type="entry name" value="UDG_Type-4/5"/>
</dbReference>
<dbReference type="GO" id="GO:0097506">
    <property type="term" value="F:deaminated base DNA N-glycosylase activity"/>
    <property type="evidence" value="ECO:0007669"/>
    <property type="project" value="UniProtKB-ARBA"/>
</dbReference>
<keyword evidence="7" id="KW-0234">DNA repair</keyword>
<dbReference type="SUPFAM" id="SSF52141">
    <property type="entry name" value="Uracil-DNA glycosylase-like"/>
    <property type="match status" value="1"/>
</dbReference>
<evidence type="ECO:0000259" key="9">
    <source>
        <dbReference type="SMART" id="SM00986"/>
    </source>
</evidence>
<dbReference type="AlphaFoldDB" id="A0A3G8M6Z4"/>
<dbReference type="RefSeq" id="WP_124739416.1">
    <property type="nucleotide sequence ID" value="NZ_CP034086.1"/>
</dbReference>
<keyword evidence="3" id="KW-0227">DNA damage</keyword>
<name>A0A3G8M6Z4_9HYPH</name>